<reference evidence="2 3" key="1">
    <citation type="submission" date="2024-09" db="EMBL/GenBank/DDBJ databases">
        <authorList>
            <person name="Sun Q."/>
            <person name="Mori K."/>
        </authorList>
    </citation>
    <scope>NUCLEOTIDE SEQUENCE [LARGE SCALE GENOMIC DNA]</scope>
    <source>
        <strain evidence="2 3">NCAIM B.02529</strain>
    </source>
</reference>
<protein>
    <submittedName>
        <fullName evidence="2">Holin-like toxin</fullName>
    </submittedName>
</protein>
<evidence type="ECO:0000256" key="1">
    <source>
        <dbReference type="SAM" id="Phobius"/>
    </source>
</evidence>
<keyword evidence="1" id="KW-0812">Transmembrane</keyword>
<dbReference type="RefSeq" id="WP_377344790.1">
    <property type="nucleotide sequence ID" value="NZ_JBHLTP010000002.1"/>
</dbReference>
<proteinExistence type="predicted"/>
<dbReference type="EMBL" id="JBHLTP010000002">
    <property type="protein sequence ID" value="MFC0522163.1"/>
    <property type="molecule type" value="Genomic_DNA"/>
</dbReference>
<organism evidence="2 3">
    <name type="scientific">Pontibacillus salicampi</name>
    <dbReference type="NCBI Taxonomy" id="1449801"/>
    <lineage>
        <taxon>Bacteria</taxon>
        <taxon>Bacillati</taxon>
        <taxon>Bacillota</taxon>
        <taxon>Bacilli</taxon>
        <taxon>Bacillales</taxon>
        <taxon>Bacillaceae</taxon>
        <taxon>Pontibacillus</taxon>
    </lineage>
</organism>
<dbReference type="Proteomes" id="UP001589836">
    <property type="component" value="Unassembled WGS sequence"/>
</dbReference>
<dbReference type="Pfam" id="PF16935">
    <property type="entry name" value="Hol_Tox"/>
    <property type="match status" value="1"/>
</dbReference>
<name>A0ABV6LIN0_9BACI</name>
<accession>A0ABV6LIN0</accession>
<sequence>MRIISIYETLTLMITFGSLIVLIITSNQKK</sequence>
<evidence type="ECO:0000313" key="3">
    <source>
        <dbReference type="Proteomes" id="UP001589836"/>
    </source>
</evidence>
<feature type="transmembrane region" description="Helical" evidence="1">
    <location>
        <begin position="6"/>
        <end position="25"/>
    </location>
</feature>
<comment type="caution">
    <text evidence="2">The sequence shown here is derived from an EMBL/GenBank/DDBJ whole genome shotgun (WGS) entry which is preliminary data.</text>
</comment>
<dbReference type="InterPro" id="IPR031616">
    <property type="entry name" value="BsrE-like"/>
</dbReference>
<keyword evidence="1" id="KW-1133">Transmembrane helix</keyword>
<evidence type="ECO:0000313" key="2">
    <source>
        <dbReference type="EMBL" id="MFC0522163.1"/>
    </source>
</evidence>
<gene>
    <name evidence="2" type="ORF">ACFFGV_00985</name>
</gene>
<keyword evidence="1" id="KW-0472">Membrane</keyword>
<keyword evidence="3" id="KW-1185">Reference proteome</keyword>